<sequence>MLKQVMLAAVIVSVYGTPAIAATPARWEYQGNASTGEKVYLNLDSIQQEGRKNGYFFTYQIGVDRPFAYTPCDGRFQVVTADGVTFKPLMNPQSEATRKMLDRVCTYQR</sequence>
<dbReference type="Proteomes" id="UP001333818">
    <property type="component" value="Unassembled WGS sequence"/>
</dbReference>
<proteinExistence type="predicted"/>
<feature type="signal peptide" evidence="1">
    <location>
        <begin position="1"/>
        <end position="21"/>
    </location>
</feature>
<name>A0AAW9PU61_9CYAN</name>
<organism evidence="2 3">
    <name type="scientific">Tumidithrix elongata BACA0141</name>
    <dbReference type="NCBI Taxonomy" id="2716417"/>
    <lineage>
        <taxon>Bacteria</taxon>
        <taxon>Bacillati</taxon>
        <taxon>Cyanobacteriota</taxon>
        <taxon>Cyanophyceae</taxon>
        <taxon>Pseudanabaenales</taxon>
        <taxon>Pseudanabaenaceae</taxon>
        <taxon>Tumidithrix</taxon>
        <taxon>Tumidithrix elongata</taxon>
    </lineage>
</organism>
<reference evidence="2" key="1">
    <citation type="submission" date="2024-01" db="EMBL/GenBank/DDBJ databases">
        <title>Bank of Algae and Cyanobacteria of the Azores (BACA) strain genomes.</title>
        <authorList>
            <person name="Luz R."/>
            <person name="Cordeiro R."/>
            <person name="Fonseca A."/>
            <person name="Goncalves V."/>
        </authorList>
    </citation>
    <scope>NUCLEOTIDE SEQUENCE</scope>
    <source>
        <strain evidence="2">BACA0141</strain>
    </source>
</reference>
<evidence type="ECO:0000313" key="3">
    <source>
        <dbReference type="Proteomes" id="UP001333818"/>
    </source>
</evidence>
<dbReference type="RefSeq" id="WP_330482062.1">
    <property type="nucleotide sequence ID" value="NZ_JAZBJZ010000006.1"/>
</dbReference>
<accession>A0AAW9PU61</accession>
<dbReference type="AlphaFoldDB" id="A0AAW9PU61"/>
<protein>
    <submittedName>
        <fullName evidence="2">Uncharacterized protein</fullName>
    </submittedName>
</protein>
<dbReference type="EMBL" id="JAZBJZ010000006">
    <property type="protein sequence ID" value="MEE3715638.1"/>
    <property type="molecule type" value="Genomic_DNA"/>
</dbReference>
<comment type="caution">
    <text evidence="2">The sequence shown here is derived from an EMBL/GenBank/DDBJ whole genome shotgun (WGS) entry which is preliminary data.</text>
</comment>
<evidence type="ECO:0000313" key="2">
    <source>
        <dbReference type="EMBL" id="MEE3715638.1"/>
    </source>
</evidence>
<feature type="chain" id="PRO_5043802023" evidence="1">
    <location>
        <begin position="22"/>
        <end position="109"/>
    </location>
</feature>
<gene>
    <name evidence="2" type="ORF">V2H45_02640</name>
</gene>
<keyword evidence="1" id="KW-0732">Signal</keyword>
<keyword evidence="3" id="KW-1185">Reference proteome</keyword>
<evidence type="ECO:0000256" key="1">
    <source>
        <dbReference type="SAM" id="SignalP"/>
    </source>
</evidence>